<organism evidence="2 3">
    <name type="scientific">Spongiibacter pelagi</name>
    <dbReference type="NCBI Taxonomy" id="2760804"/>
    <lineage>
        <taxon>Bacteria</taxon>
        <taxon>Pseudomonadati</taxon>
        <taxon>Pseudomonadota</taxon>
        <taxon>Gammaproteobacteria</taxon>
        <taxon>Cellvibrionales</taxon>
        <taxon>Spongiibacteraceae</taxon>
        <taxon>Spongiibacter</taxon>
    </lineage>
</organism>
<feature type="domain" description="BLUF" evidence="1">
    <location>
        <begin position="10"/>
        <end position="101"/>
    </location>
</feature>
<dbReference type="PROSITE" id="PS50925">
    <property type="entry name" value="BLUF"/>
    <property type="match status" value="1"/>
</dbReference>
<dbReference type="GO" id="GO:0071949">
    <property type="term" value="F:FAD binding"/>
    <property type="evidence" value="ECO:0007669"/>
    <property type="project" value="InterPro"/>
</dbReference>
<proteinExistence type="predicted"/>
<dbReference type="Gene3D" id="3.30.70.100">
    <property type="match status" value="1"/>
</dbReference>
<dbReference type="Pfam" id="PF04940">
    <property type="entry name" value="BLUF"/>
    <property type="match status" value="1"/>
</dbReference>
<evidence type="ECO:0000259" key="1">
    <source>
        <dbReference type="PROSITE" id="PS50925"/>
    </source>
</evidence>
<dbReference type="RefSeq" id="WP_190763138.1">
    <property type="nucleotide sequence ID" value="NZ_JACXLD010000002.1"/>
</dbReference>
<dbReference type="InterPro" id="IPR036046">
    <property type="entry name" value="Acylphosphatase-like_dom_sf"/>
</dbReference>
<dbReference type="SMART" id="SM01034">
    <property type="entry name" value="BLUF"/>
    <property type="match status" value="1"/>
</dbReference>
<dbReference type="AlphaFoldDB" id="A0A927C2D3"/>
<reference evidence="2" key="1">
    <citation type="submission" date="2020-09" db="EMBL/GenBank/DDBJ databases">
        <authorList>
            <person name="Yoon J.-W."/>
        </authorList>
    </citation>
    <scope>NUCLEOTIDE SEQUENCE</scope>
    <source>
        <strain evidence="2">KMU-158</strain>
    </source>
</reference>
<dbReference type="GO" id="GO:0009882">
    <property type="term" value="F:blue light photoreceptor activity"/>
    <property type="evidence" value="ECO:0007669"/>
    <property type="project" value="InterPro"/>
</dbReference>
<evidence type="ECO:0000313" key="3">
    <source>
        <dbReference type="Proteomes" id="UP000610558"/>
    </source>
</evidence>
<keyword evidence="3" id="KW-1185">Reference proteome</keyword>
<dbReference type="Proteomes" id="UP000610558">
    <property type="component" value="Unassembled WGS sequence"/>
</dbReference>
<comment type="caution">
    <text evidence="2">The sequence shown here is derived from an EMBL/GenBank/DDBJ whole genome shotgun (WGS) entry which is preliminary data.</text>
</comment>
<gene>
    <name evidence="2" type="ORF">IB286_05055</name>
</gene>
<dbReference type="SUPFAM" id="SSF54975">
    <property type="entry name" value="Acylphosphatase/BLUF domain-like"/>
    <property type="match status" value="1"/>
</dbReference>
<name>A0A927C2D3_9GAMM</name>
<dbReference type="InterPro" id="IPR007024">
    <property type="entry name" value="BLUF_domain"/>
</dbReference>
<dbReference type="EMBL" id="JACXLD010000002">
    <property type="protein sequence ID" value="MBD2858371.1"/>
    <property type="molecule type" value="Genomic_DNA"/>
</dbReference>
<accession>A0A927C2D3</accession>
<protein>
    <submittedName>
        <fullName evidence="2">BLUF domain-containing protein</fullName>
    </submittedName>
</protein>
<sequence length="152" mass="17781">MSEASSNNKLVRCIFVSAAPRAVQESAIPQFLFDFRRASAEHQLTGMMLCEGRDFFQVVEGRREQIDELYKQVELDKRQHRLLKILDEDLESRDFKDMSLAYGIAGRRVFRKLDDNGEVFSKQGPVHRLPDTKTKTLMLQFAQKRWRRAESE</sequence>
<evidence type="ECO:0000313" key="2">
    <source>
        <dbReference type="EMBL" id="MBD2858371.1"/>
    </source>
</evidence>